<dbReference type="Proteomes" id="UP001152533">
    <property type="component" value="Unassembled WGS sequence"/>
</dbReference>
<feature type="compositionally biased region" description="Basic and acidic residues" evidence="1">
    <location>
        <begin position="713"/>
        <end position="727"/>
    </location>
</feature>
<keyword evidence="4" id="KW-1185">Reference proteome</keyword>
<evidence type="ECO:0000256" key="1">
    <source>
        <dbReference type="SAM" id="MobiDB-lite"/>
    </source>
</evidence>
<gene>
    <name evidence="3" type="ORF">CGXH109_LOCUS78635</name>
</gene>
<evidence type="ECO:0000313" key="4">
    <source>
        <dbReference type="Proteomes" id="UP001152533"/>
    </source>
</evidence>
<dbReference type="InterPro" id="IPR003615">
    <property type="entry name" value="HNH_nuc"/>
</dbReference>
<evidence type="ECO:0000313" key="3">
    <source>
        <dbReference type="EMBL" id="CAI0648719.1"/>
    </source>
</evidence>
<organism evidence="3 4">
    <name type="scientific">Colletotrichum noveboracense</name>
    <dbReference type="NCBI Taxonomy" id="2664923"/>
    <lineage>
        <taxon>Eukaryota</taxon>
        <taxon>Fungi</taxon>
        <taxon>Dikarya</taxon>
        <taxon>Ascomycota</taxon>
        <taxon>Pezizomycotina</taxon>
        <taxon>Sordariomycetes</taxon>
        <taxon>Hypocreomycetidae</taxon>
        <taxon>Glomerellales</taxon>
        <taxon>Glomerellaceae</taxon>
        <taxon>Colletotrichum</taxon>
        <taxon>Colletotrichum gloeosporioides species complex</taxon>
    </lineage>
</organism>
<dbReference type="Pfam" id="PF13391">
    <property type="entry name" value="HNH_2"/>
    <property type="match status" value="2"/>
</dbReference>
<reference evidence="3" key="1">
    <citation type="submission" date="2022-08" db="EMBL/GenBank/DDBJ databases">
        <authorList>
            <person name="Giroux E."/>
            <person name="Giroux E."/>
        </authorList>
    </citation>
    <scope>NUCLEOTIDE SEQUENCE</scope>
    <source>
        <strain evidence="3">H1091258</strain>
    </source>
</reference>
<feature type="region of interest" description="Disordered" evidence="1">
    <location>
        <begin position="248"/>
        <end position="277"/>
    </location>
</feature>
<proteinExistence type="predicted"/>
<evidence type="ECO:0000259" key="2">
    <source>
        <dbReference type="Pfam" id="PF13391"/>
    </source>
</evidence>
<feature type="domain" description="HNH nuclease" evidence="2">
    <location>
        <begin position="131"/>
        <end position="218"/>
    </location>
</feature>
<feature type="domain" description="HNH nuclease" evidence="2">
    <location>
        <begin position="573"/>
        <end position="663"/>
    </location>
</feature>
<protein>
    <recommendedName>
        <fullName evidence="2">HNH nuclease domain-containing protein</fullName>
    </recommendedName>
</protein>
<comment type="caution">
    <text evidence="3">The sequence shown here is derived from an EMBL/GenBank/DDBJ whole genome shotgun (WGS) entry which is preliminary data.</text>
</comment>
<dbReference type="EMBL" id="CAMGZC010000593">
    <property type="protein sequence ID" value="CAI0648719.1"/>
    <property type="molecule type" value="Genomic_DNA"/>
</dbReference>
<feature type="region of interest" description="Disordered" evidence="1">
    <location>
        <begin position="673"/>
        <end position="727"/>
    </location>
</feature>
<sequence>MRGRLDHFDEVDLTERQELVQRILHNCLSDPDFASSRTAERVKLLGQARGRCTLMATNLDLLKGIDEKIQNPISKRDTYREFIDMLRHIHKLVWCRIEDERQKVRRIEKIASGGLEKVTMWQALKRDGGRCLFTRAICEVCHIVPFWTVNRPSMIDGLLSLVRILFDVDVSARLETSFASRNDDNTAPGENNIVDKCSNMLCLSPELHRFWERGLFGLEPVGHCRRLKVSEDSREVLDAKLSELDLDGTSRGEDEEIRSSQVDMDLDDDLKKPQTDEKVKAPETFSKGRPLLKQDIDDRYEYGIVLRFHWLPATTLASLNAESPPLDTNPRDIQAPLDNFKSKHHAFSGRPVTNGRLIRIWAKNPNELPNWDALQLQWFALRVLRLGGDVDPEIYNPHWTDNDENFSRRVVNDREGLRQELFMEMVLSTRAFNSRNMDVTNEPPESIQGARIDYVDDDLTERQRLIKSVLDACKSDPGLVGMRSKRNLKLLEQAVCWCTLMVMDIKQLTHLNGRLHSNDQESYYLDLIICLEAAGELVYWFGRDPTKPWDQGRVITRNEAEKNKATMRDQGLCVVTHSPADEACHIVPLWTLKWRYTMGKIAVFWRPLFGIRTIFYIKDRFMCEYRDRENKVAEHNIVDKCCNMICLSGQMRRCWEKGLITFEPVGYCRRSKGAGEASEPFSMLSSTGISDSTAKTAHTDSKSSSQETTVKARAPDANEEEASRLFNEGRRLQEGDIDAGKEYGIVLRVRWLLKTTTLSSLMDSAPPPDTDPQDLLESWEELHEELEGLSVLPRNGELIRIWAQDPQELPDGTALELRWTALRIHCLSGRANPEKYNPGYNNADEQLAMKNKTASYGST</sequence>
<dbReference type="AlphaFoldDB" id="A0A9W4WDZ3"/>
<name>A0A9W4WDZ3_9PEZI</name>
<feature type="compositionally biased region" description="Polar residues" evidence="1">
    <location>
        <begin position="683"/>
        <end position="709"/>
    </location>
</feature>
<accession>A0A9W4WDZ3</accession>